<keyword evidence="3" id="KW-0677">Repeat</keyword>
<evidence type="ECO:0000256" key="1">
    <source>
        <dbReference type="ARBA" id="ARBA00022527"/>
    </source>
</evidence>
<dbReference type="Gene3D" id="3.30.1120.30">
    <property type="entry name" value="POLO box domain"/>
    <property type="match status" value="1"/>
</dbReference>
<dbReference type="Gene3D" id="3.30.200.20">
    <property type="entry name" value="Phosphorylase Kinase, domain 1"/>
    <property type="match status" value="1"/>
</dbReference>
<keyword evidence="9" id="KW-1185">Reference proteome</keyword>
<dbReference type="GO" id="GO:0000922">
    <property type="term" value="C:spindle pole"/>
    <property type="evidence" value="ECO:0007669"/>
    <property type="project" value="TreeGrafter"/>
</dbReference>
<dbReference type="InterPro" id="IPR033701">
    <property type="entry name" value="POLO_box_1"/>
</dbReference>
<dbReference type="InterPro" id="IPR011009">
    <property type="entry name" value="Kinase-like_dom_sf"/>
</dbReference>
<keyword evidence="6" id="KW-0067">ATP-binding</keyword>
<feature type="domain" description="Protein kinase" evidence="7">
    <location>
        <begin position="63"/>
        <end position="317"/>
    </location>
</feature>
<dbReference type="Proteomes" id="UP000807504">
    <property type="component" value="Unassembled WGS sequence"/>
</dbReference>
<reference evidence="8" key="1">
    <citation type="journal article" date="2020" name="bioRxiv">
        <title>Chromosome-level reference genome of the European wasp spider Argiope bruennichi: a resource for studies on range expansion and evolutionary adaptation.</title>
        <authorList>
            <person name="Sheffer M.M."/>
            <person name="Hoppe A."/>
            <person name="Krehenwinkel H."/>
            <person name="Uhl G."/>
            <person name="Kuss A.W."/>
            <person name="Jensen L."/>
            <person name="Jensen C."/>
            <person name="Gillespie R.G."/>
            <person name="Hoff K.J."/>
            <person name="Prost S."/>
        </authorList>
    </citation>
    <scope>NUCLEOTIDE SEQUENCE</scope>
</reference>
<dbReference type="GO" id="GO:0004674">
    <property type="term" value="F:protein serine/threonine kinase activity"/>
    <property type="evidence" value="ECO:0007669"/>
    <property type="project" value="UniProtKB-KW"/>
</dbReference>
<dbReference type="Gene3D" id="1.10.510.10">
    <property type="entry name" value="Transferase(Phosphotransferase) domain 1"/>
    <property type="match status" value="1"/>
</dbReference>
<comment type="caution">
    <text evidence="8">The sequence shown here is derived from an EMBL/GenBank/DDBJ whole genome shotgun (WGS) entry which is preliminary data.</text>
</comment>
<protein>
    <submittedName>
        <fullName evidence="8">Serine/threonine-protein kinase PLK2 like protein</fullName>
    </submittedName>
</protein>
<sequence length="759" mass="86133">MGQPGKVQTTLLTPVDVVKAEWLSKSSNRSPEMLAAKPPKPKIIEIAKDLPEYIIDPGTKTTYLKGKFLGKGGFARVHEWTDLTTGQVYACKIIPKSRLTKPHQKEKILREIDLHQKLQHKNIVRFHHFFEDEHNVYIILENCSKKSLVHILRNRRILTEPEVRYFMLQLAEGVQYTHSQGIIHRDLKLGNMLLSEEMEVKIGDFGLATHVSNLDKCGKKFTVCGTPNYIAPEVLNMQGHSFSADVWAMGCIMYAMLVGQPPFETSTLNETYYRITTNKYNIPSSVSEPARHLIMKMLQLKPSDRPSLDEILNHKFFHSGYLPVSLPTSCCVTVPKLPIGPLLRRASSEQDLEKIANGVINLQLSPKTDIPKMHVKSEENSPRKDHCFPTSFRQKLTNVLCPDKVVKKTKECYCTSTMLDMLLNVLDTMHETTENKSSSFELQLMFNDSSRMSMSANRTRIEFHDTNGKSNTYSHSNLPSHLEAKYTLFQYFATYMDENLSDGGELQCHDLVLLIRVVVKNFISPFRFVSGAQCANGPSARCAQWGRDGDVPRRREAFFLLNPSLHHCQRRNARPPSCARPPVCQPHDAARIMPGWQATPSTNPCPIPFFLFHGAHPDFPLSLCRFPSCAIFFSVRGVGRCLNFSPFRSRPRPSAPRPILFHYIPLPRHTFDFGLAVWARPAFAFRRRVWAPSSECRLQVTPPVETVASFDSVSATTGKITNFEFPSRKFLCKVSRFYVPSPTGQVAPFAIFEFQSRPG</sequence>
<keyword evidence="2" id="KW-0808">Transferase</keyword>
<gene>
    <name evidence="8" type="ORF">HNY73_009613</name>
</gene>
<dbReference type="PANTHER" id="PTHR24345:SF0">
    <property type="entry name" value="CELL CYCLE SERINE_THREONINE-PROTEIN KINASE CDC5_MSD2"/>
    <property type="match status" value="1"/>
</dbReference>
<dbReference type="PROSITE" id="PS00108">
    <property type="entry name" value="PROTEIN_KINASE_ST"/>
    <property type="match status" value="1"/>
</dbReference>
<dbReference type="InterPro" id="IPR036947">
    <property type="entry name" value="POLO_box_dom_sf"/>
</dbReference>
<accession>A0A8T0FCU9</accession>
<evidence type="ECO:0000256" key="2">
    <source>
        <dbReference type="ARBA" id="ARBA00022679"/>
    </source>
</evidence>
<dbReference type="PROSITE" id="PS50011">
    <property type="entry name" value="PROTEIN_KINASE_DOM"/>
    <property type="match status" value="1"/>
</dbReference>
<dbReference type="GO" id="GO:0000776">
    <property type="term" value="C:kinetochore"/>
    <property type="evidence" value="ECO:0007669"/>
    <property type="project" value="TreeGrafter"/>
</dbReference>
<proteinExistence type="predicted"/>
<dbReference type="AlphaFoldDB" id="A0A8T0FCU9"/>
<evidence type="ECO:0000256" key="6">
    <source>
        <dbReference type="ARBA" id="ARBA00022840"/>
    </source>
</evidence>
<reference evidence="8" key="2">
    <citation type="submission" date="2020-06" db="EMBL/GenBank/DDBJ databases">
        <authorList>
            <person name="Sheffer M."/>
        </authorList>
    </citation>
    <scope>NUCLEOTIDE SEQUENCE</scope>
</reference>
<dbReference type="GO" id="GO:0005634">
    <property type="term" value="C:nucleus"/>
    <property type="evidence" value="ECO:0007669"/>
    <property type="project" value="TreeGrafter"/>
</dbReference>
<dbReference type="GO" id="GO:0005524">
    <property type="term" value="F:ATP binding"/>
    <property type="evidence" value="ECO:0007669"/>
    <property type="project" value="UniProtKB-KW"/>
</dbReference>
<dbReference type="EMBL" id="JABXBU010000015">
    <property type="protein sequence ID" value="KAF8788078.1"/>
    <property type="molecule type" value="Genomic_DNA"/>
</dbReference>
<dbReference type="SMART" id="SM00220">
    <property type="entry name" value="S_TKc"/>
    <property type="match status" value="1"/>
</dbReference>
<evidence type="ECO:0000259" key="7">
    <source>
        <dbReference type="PROSITE" id="PS50011"/>
    </source>
</evidence>
<name>A0A8T0FCU9_ARGBR</name>
<keyword evidence="1" id="KW-0723">Serine/threonine-protein kinase</keyword>
<organism evidence="8 9">
    <name type="scientific">Argiope bruennichi</name>
    <name type="common">Wasp spider</name>
    <name type="synonym">Aranea bruennichi</name>
    <dbReference type="NCBI Taxonomy" id="94029"/>
    <lineage>
        <taxon>Eukaryota</taxon>
        <taxon>Metazoa</taxon>
        <taxon>Ecdysozoa</taxon>
        <taxon>Arthropoda</taxon>
        <taxon>Chelicerata</taxon>
        <taxon>Arachnida</taxon>
        <taxon>Araneae</taxon>
        <taxon>Araneomorphae</taxon>
        <taxon>Entelegynae</taxon>
        <taxon>Araneoidea</taxon>
        <taxon>Araneidae</taxon>
        <taxon>Argiope</taxon>
    </lineage>
</organism>
<dbReference type="GO" id="GO:0005813">
    <property type="term" value="C:centrosome"/>
    <property type="evidence" value="ECO:0007669"/>
    <property type="project" value="TreeGrafter"/>
</dbReference>
<evidence type="ECO:0000256" key="5">
    <source>
        <dbReference type="ARBA" id="ARBA00022777"/>
    </source>
</evidence>
<dbReference type="InterPro" id="IPR008271">
    <property type="entry name" value="Ser/Thr_kinase_AS"/>
</dbReference>
<evidence type="ECO:0000256" key="3">
    <source>
        <dbReference type="ARBA" id="ARBA00022737"/>
    </source>
</evidence>
<dbReference type="CDD" id="cd13118">
    <property type="entry name" value="POLO_box_1"/>
    <property type="match status" value="1"/>
</dbReference>
<dbReference type="FunFam" id="3.30.200.20:FF:000091">
    <property type="entry name" value="Serine/threonine-protein kinase PLK"/>
    <property type="match status" value="1"/>
</dbReference>
<dbReference type="GO" id="GO:0007052">
    <property type="term" value="P:mitotic spindle organization"/>
    <property type="evidence" value="ECO:0007669"/>
    <property type="project" value="TreeGrafter"/>
</dbReference>
<dbReference type="Pfam" id="PF00069">
    <property type="entry name" value="Pkinase"/>
    <property type="match status" value="1"/>
</dbReference>
<dbReference type="FunFam" id="1.10.510.10:FF:000571">
    <property type="entry name" value="Maternal embryonic leucine zipper kinase"/>
    <property type="match status" value="1"/>
</dbReference>
<dbReference type="Pfam" id="PF00659">
    <property type="entry name" value="POLO_box"/>
    <property type="match status" value="1"/>
</dbReference>
<dbReference type="CDD" id="cd14099">
    <property type="entry name" value="STKc_PLK"/>
    <property type="match status" value="1"/>
</dbReference>
<evidence type="ECO:0000313" key="8">
    <source>
        <dbReference type="EMBL" id="KAF8788078.1"/>
    </source>
</evidence>
<dbReference type="GO" id="GO:0005737">
    <property type="term" value="C:cytoplasm"/>
    <property type="evidence" value="ECO:0007669"/>
    <property type="project" value="TreeGrafter"/>
</dbReference>
<dbReference type="InterPro" id="IPR000959">
    <property type="entry name" value="POLO_box_dom"/>
</dbReference>
<dbReference type="SUPFAM" id="SSF56112">
    <property type="entry name" value="Protein kinase-like (PK-like)"/>
    <property type="match status" value="1"/>
</dbReference>
<evidence type="ECO:0000313" key="9">
    <source>
        <dbReference type="Proteomes" id="UP000807504"/>
    </source>
</evidence>
<keyword evidence="4" id="KW-0547">Nucleotide-binding</keyword>
<keyword evidence="5 8" id="KW-0418">Kinase</keyword>
<evidence type="ECO:0000256" key="4">
    <source>
        <dbReference type="ARBA" id="ARBA00022741"/>
    </source>
</evidence>
<dbReference type="SUPFAM" id="SSF82615">
    <property type="entry name" value="Polo-box domain"/>
    <property type="match status" value="1"/>
</dbReference>
<dbReference type="InterPro" id="IPR000719">
    <property type="entry name" value="Prot_kinase_dom"/>
</dbReference>
<dbReference type="PANTHER" id="PTHR24345">
    <property type="entry name" value="SERINE/THREONINE-PROTEIN KINASE PLK"/>
    <property type="match status" value="1"/>
</dbReference>